<dbReference type="InterPro" id="IPR013647">
    <property type="entry name" value="OligopepF_N_dom"/>
</dbReference>
<reference evidence="9" key="2">
    <citation type="journal article" date="2021" name="PeerJ">
        <title>Extensive microbial diversity within the chicken gut microbiome revealed by metagenomics and culture.</title>
        <authorList>
            <person name="Gilroy R."/>
            <person name="Ravi A."/>
            <person name="Getino M."/>
            <person name="Pursley I."/>
            <person name="Horton D.L."/>
            <person name="Alikhan N.F."/>
            <person name="Baker D."/>
            <person name="Gharbi K."/>
            <person name="Hall N."/>
            <person name="Watson M."/>
            <person name="Adriaenssens E.M."/>
            <person name="Foster-Nyarko E."/>
            <person name="Jarju S."/>
            <person name="Secka A."/>
            <person name="Antonio M."/>
            <person name="Oren A."/>
            <person name="Chaudhuri R.R."/>
            <person name="La Ragione R."/>
            <person name="Hildebrand F."/>
            <person name="Pallen M.J."/>
        </authorList>
    </citation>
    <scope>NUCLEOTIDE SEQUENCE</scope>
    <source>
        <strain evidence="9">CHK195-26880</strain>
    </source>
</reference>
<dbReference type="GO" id="GO:0006518">
    <property type="term" value="P:peptide metabolic process"/>
    <property type="evidence" value="ECO:0007669"/>
    <property type="project" value="TreeGrafter"/>
</dbReference>
<organism evidence="9 10">
    <name type="scientific">Candidatus Onthousia faecipullorum</name>
    <dbReference type="NCBI Taxonomy" id="2840887"/>
    <lineage>
        <taxon>Bacteria</taxon>
        <taxon>Bacillati</taxon>
        <taxon>Bacillota</taxon>
        <taxon>Bacilli</taxon>
        <taxon>Candidatus Onthousia</taxon>
    </lineage>
</organism>
<evidence type="ECO:0000256" key="6">
    <source>
        <dbReference type="RuleBase" id="RU368091"/>
    </source>
</evidence>
<keyword evidence="4 6" id="KW-0862">Zinc</keyword>
<evidence type="ECO:0000313" key="9">
    <source>
        <dbReference type="EMBL" id="HIT37736.1"/>
    </source>
</evidence>
<dbReference type="GO" id="GO:0004222">
    <property type="term" value="F:metalloendopeptidase activity"/>
    <property type="evidence" value="ECO:0007669"/>
    <property type="project" value="UniProtKB-UniRule"/>
</dbReference>
<dbReference type="Pfam" id="PF01432">
    <property type="entry name" value="Peptidase_M3"/>
    <property type="match status" value="1"/>
</dbReference>
<keyword evidence="5 6" id="KW-0482">Metalloprotease</keyword>
<comment type="cofactor">
    <cofactor evidence="6">
        <name>Zn(2+)</name>
        <dbReference type="ChEBI" id="CHEBI:29105"/>
    </cofactor>
    <text evidence="6">Binds 1 zinc ion.</text>
</comment>
<dbReference type="NCBIfam" id="TIGR00181">
    <property type="entry name" value="pepF"/>
    <property type="match status" value="1"/>
</dbReference>
<name>A0A9D1KC19_9FIRM</name>
<dbReference type="InterPro" id="IPR045090">
    <property type="entry name" value="Pept_M3A_M3B"/>
</dbReference>
<dbReference type="Gene3D" id="1.10.287.830">
    <property type="entry name" value="putative peptidase helix hairpin domain like"/>
    <property type="match status" value="1"/>
</dbReference>
<evidence type="ECO:0000256" key="5">
    <source>
        <dbReference type="ARBA" id="ARBA00023049"/>
    </source>
</evidence>
<feature type="domain" description="Peptidase M3A/M3B catalytic" evidence="7">
    <location>
        <begin position="209"/>
        <end position="589"/>
    </location>
</feature>
<keyword evidence="1 6" id="KW-0645">Protease</keyword>
<comment type="caution">
    <text evidence="9">The sequence shown here is derived from an EMBL/GenBank/DDBJ whole genome shotgun (WGS) entry which is preliminary data.</text>
</comment>
<dbReference type="Pfam" id="PF08439">
    <property type="entry name" value="Peptidase_M3_N"/>
    <property type="match status" value="1"/>
</dbReference>
<dbReference type="SUPFAM" id="SSF55486">
    <property type="entry name" value="Metalloproteases ('zincins'), catalytic domain"/>
    <property type="match status" value="1"/>
</dbReference>
<evidence type="ECO:0000256" key="3">
    <source>
        <dbReference type="ARBA" id="ARBA00022801"/>
    </source>
</evidence>
<evidence type="ECO:0000313" key="10">
    <source>
        <dbReference type="Proteomes" id="UP000886833"/>
    </source>
</evidence>
<dbReference type="InterPro" id="IPR001567">
    <property type="entry name" value="Pept_M3A_M3B_dom"/>
</dbReference>
<dbReference type="GO" id="GO:0046872">
    <property type="term" value="F:metal ion binding"/>
    <property type="evidence" value="ECO:0007669"/>
    <property type="project" value="UniProtKB-UniRule"/>
</dbReference>
<dbReference type="CDD" id="cd09608">
    <property type="entry name" value="M3B_PepF"/>
    <property type="match status" value="1"/>
</dbReference>
<proteinExistence type="inferred from homology"/>
<accession>A0A9D1KC19</accession>
<evidence type="ECO:0000259" key="7">
    <source>
        <dbReference type="Pfam" id="PF01432"/>
    </source>
</evidence>
<dbReference type="EC" id="3.4.24.-" evidence="6"/>
<dbReference type="PANTHER" id="PTHR11804:SF84">
    <property type="entry name" value="SACCHAROLYSIN"/>
    <property type="match status" value="1"/>
</dbReference>
<gene>
    <name evidence="9" type="primary">pepF</name>
    <name evidence="9" type="ORF">IAB59_04615</name>
</gene>
<evidence type="ECO:0000256" key="1">
    <source>
        <dbReference type="ARBA" id="ARBA00022670"/>
    </source>
</evidence>
<protein>
    <recommendedName>
        <fullName evidence="6">Oligopeptidase F</fullName>
        <ecNumber evidence="6">3.4.24.-</ecNumber>
    </recommendedName>
</protein>
<evidence type="ECO:0000256" key="2">
    <source>
        <dbReference type="ARBA" id="ARBA00022723"/>
    </source>
</evidence>
<evidence type="ECO:0000256" key="4">
    <source>
        <dbReference type="ARBA" id="ARBA00022833"/>
    </source>
</evidence>
<dbReference type="EMBL" id="DVKQ01000059">
    <property type="protein sequence ID" value="HIT37736.1"/>
    <property type="molecule type" value="Genomic_DNA"/>
</dbReference>
<comment type="function">
    <text evidence="6">Has oligopeptidase activity and degrades a variety of small bioactive peptides.</text>
</comment>
<keyword evidence="2 6" id="KW-0479">Metal-binding</keyword>
<dbReference type="GO" id="GO:0006508">
    <property type="term" value="P:proteolysis"/>
    <property type="evidence" value="ECO:0007669"/>
    <property type="project" value="UniProtKB-KW"/>
</dbReference>
<keyword evidence="3 6" id="KW-0378">Hydrolase</keyword>
<comment type="similarity">
    <text evidence="6">Belongs to the peptidase M3B family.</text>
</comment>
<dbReference type="InterPro" id="IPR042088">
    <property type="entry name" value="OligoPept_F_C"/>
</dbReference>
<evidence type="ECO:0000259" key="8">
    <source>
        <dbReference type="Pfam" id="PF08439"/>
    </source>
</evidence>
<feature type="domain" description="Oligopeptidase F N-terminal" evidence="8">
    <location>
        <begin position="120"/>
        <end position="188"/>
    </location>
</feature>
<dbReference type="AlphaFoldDB" id="A0A9D1KC19"/>
<sequence length="603" mass="70494">MLIKIMDKLLKREEVKVTDKWDIESVYKNLDDYNKDYNVVKDNIDKLRNIQNTFLNNSTSFKEFLLIDSKTSRLIEKLYTYAARKYDEDTGNSIYQELYFKINNLYQTYSEATSFVVPMILEQDKDTIIGYLDKEQELSSFRHQILDVLRHKEHTLSKEEEHIITAFSKVLDSSSDTADFLMDTDMKFGTIKDEEGMEVELTSSNYSTFLSSKNRDVRKEAFINYHKVYGNFKNTLTSTLASTCEALSVSSKLKKYNSSIEASLFNDFIPTKLYNNLIKVVHDNLPSLYKYFDIKKKILGIDEFHLYDGYVSTVKNISKKYSFEEGEKLVKDALSVLGEEYGRELNKAFKEGYIDKYPNLNKRSGAYSSGSYDTKPFVLLNYVGEYNDVSTLAHELGHSMHTYFSNHYNDYEKSSYPIFLAEIASTVNELLLSYYMEDNANTNDEKLFILNERLDLFKATIFRQTMFAEFEKYIHELTDKGEVLTSDGICNYYYELNKLYFGPNVIVDDEVRYECLRIPHFYTPFYVYKYATGLSIASYIVKNILNNTPNFKEKYLEFLKSGGRDYPLEVLKIIDIDLTDTKVFDEAMEMFKETLDKFISLNN</sequence>
<dbReference type="InterPro" id="IPR004438">
    <property type="entry name" value="Peptidase_M3B"/>
</dbReference>
<dbReference type="Gene3D" id="1.10.1370.20">
    <property type="entry name" value="Oligoendopeptidase f, C-terminal domain"/>
    <property type="match status" value="1"/>
</dbReference>
<dbReference type="Proteomes" id="UP000886833">
    <property type="component" value="Unassembled WGS sequence"/>
</dbReference>
<dbReference type="Gene3D" id="1.20.140.70">
    <property type="entry name" value="Oligopeptidase f, N-terminal domain"/>
    <property type="match status" value="1"/>
</dbReference>
<dbReference type="PANTHER" id="PTHR11804">
    <property type="entry name" value="PROTEASE M3 THIMET OLIGOPEPTIDASE-RELATED"/>
    <property type="match status" value="1"/>
</dbReference>
<reference evidence="9" key="1">
    <citation type="submission" date="2020-10" db="EMBL/GenBank/DDBJ databases">
        <authorList>
            <person name="Gilroy R."/>
        </authorList>
    </citation>
    <scope>NUCLEOTIDE SEQUENCE</scope>
    <source>
        <strain evidence="9">CHK195-26880</strain>
    </source>
</reference>